<dbReference type="InterPro" id="IPR013324">
    <property type="entry name" value="RNA_pol_sigma_r3/r4-like"/>
</dbReference>
<gene>
    <name evidence="8" type="ORF">PITCH_A480005</name>
</gene>
<dbReference type="GO" id="GO:0003677">
    <property type="term" value="F:DNA binding"/>
    <property type="evidence" value="ECO:0007669"/>
    <property type="project" value="UniProtKB-KW"/>
</dbReference>
<dbReference type="InterPro" id="IPR039425">
    <property type="entry name" value="RNA_pol_sigma-70-like"/>
</dbReference>
<organism evidence="8">
    <name type="scientific">uncultured Desulfobacterium sp</name>
    <dbReference type="NCBI Taxonomy" id="201089"/>
    <lineage>
        <taxon>Bacteria</taxon>
        <taxon>Pseudomonadati</taxon>
        <taxon>Thermodesulfobacteriota</taxon>
        <taxon>Desulfobacteria</taxon>
        <taxon>Desulfobacterales</taxon>
        <taxon>Desulfobacteriaceae</taxon>
        <taxon>Desulfobacterium</taxon>
        <taxon>environmental samples</taxon>
    </lineage>
</organism>
<dbReference type="InterPro" id="IPR013249">
    <property type="entry name" value="RNA_pol_sigma70_r4_t2"/>
</dbReference>
<keyword evidence="3" id="KW-0731">Sigma factor</keyword>
<sequence>MNLYREFYREHKHKLFNYLMRMTGDCDLATELMQESFTRYLEHYKESPYRVSLLYAIARNALFDVLRRRDRTTPLNDEEESLTDDDQEQTLLVRDEYRRVLSAMSQLEQTERDILALIVSTGLSYKEVAAIAGISEANVKVKVHRARLTLRQILSEGGNYE</sequence>
<reference evidence="8" key="1">
    <citation type="submission" date="2018-01" db="EMBL/GenBank/DDBJ databases">
        <authorList>
            <person name="Regsiter A."/>
            <person name="William W."/>
        </authorList>
    </citation>
    <scope>NUCLEOTIDE SEQUENCE</scope>
    <source>
        <strain evidence="8">TRIP AH-1</strain>
    </source>
</reference>
<evidence type="ECO:0000256" key="2">
    <source>
        <dbReference type="ARBA" id="ARBA00023015"/>
    </source>
</evidence>
<evidence type="ECO:0000256" key="5">
    <source>
        <dbReference type="ARBA" id="ARBA00023163"/>
    </source>
</evidence>
<proteinExistence type="inferred from homology"/>
<dbReference type="PANTHER" id="PTHR43133">
    <property type="entry name" value="RNA POLYMERASE ECF-TYPE SIGMA FACTO"/>
    <property type="match status" value="1"/>
</dbReference>
<keyword evidence="4" id="KW-0238">DNA-binding</keyword>
<dbReference type="Gene3D" id="1.10.10.10">
    <property type="entry name" value="Winged helix-like DNA-binding domain superfamily/Winged helix DNA-binding domain"/>
    <property type="match status" value="1"/>
</dbReference>
<protein>
    <submittedName>
        <fullName evidence="8">RNA polymerase sigma factor, sigma-70 family</fullName>
    </submittedName>
</protein>
<evidence type="ECO:0000256" key="3">
    <source>
        <dbReference type="ARBA" id="ARBA00023082"/>
    </source>
</evidence>
<dbReference type="SUPFAM" id="SSF88946">
    <property type="entry name" value="Sigma2 domain of RNA polymerase sigma factors"/>
    <property type="match status" value="1"/>
</dbReference>
<keyword evidence="5" id="KW-0804">Transcription</keyword>
<dbReference type="AlphaFoldDB" id="A0A445N0B8"/>
<name>A0A445N0B8_9BACT</name>
<evidence type="ECO:0000259" key="6">
    <source>
        <dbReference type="Pfam" id="PF04542"/>
    </source>
</evidence>
<dbReference type="Pfam" id="PF04542">
    <property type="entry name" value="Sigma70_r2"/>
    <property type="match status" value="1"/>
</dbReference>
<dbReference type="Pfam" id="PF08281">
    <property type="entry name" value="Sigma70_r4_2"/>
    <property type="match status" value="1"/>
</dbReference>
<dbReference type="SUPFAM" id="SSF88659">
    <property type="entry name" value="Sigma3 and sigma4 domains of RNA polymerase sigma factors"/>
    <property type="match status" value="1"/>
</dbReference>
<dbReference type="InterPro" id="IPR036388">
    <property type="entry name" value="WH-like_DNA-bd_sf"/>
</dbReference>
<dbReference type="EMBL" id="OJIN01000190">
    <property type="protein sequence ID" value="SPD75190.1"/>
    <property type="molecule type" value="Genomic_DNA"/>
</dbReference>
<feature type="domain" description="RNA polymerase sigma-70 region 2" evidence="6">
    <location>
        <begin position="7"/>
        <end position="72"/>
    </location>
</feature>
<comment type="similarity">
    <text evidence="1">Belongs to the sigma-70 factor family. ECF subfamily.</text>
</comment>
<dbReference type="Gene3D" id="1.10.1740.10">
    <property type="match status" value="1"/>
</dbReference>
<dbReference type="InterPro" id="IPR013325">
    <property type="entry name" value="RNA_pol_sigma_r2"/>
</dbReference>
<evidence type="ECO:0000256" key="1">
    <source>
        <dbReference type="ARBA" id="ARBA00010641"/>
    </source>
</evidence>
<accession>A0A445N0B8</accession>
<evidence type="ECO:0000256" key="4">
    <source>
        <dbReference type="ARBA" id="ARBA00023125"/>
    </source>
</evidence>
<dbReference type="GO" id="GO:0016987">
    <property type="term" value="F:sigma factor activity"/>
    <property type="evidence" value="ECO:0007669"/>
    <property type="project" value="UniProtKB-KW"/>
</dbReference>
<dbReference type="CDD" id="cd06171">
    <property type="entry name" value="Sigma70_r4"/>
    <property type="match status" value="1"/>
</dbReference>
<dbReference type="NCBIfam" id="TIGR02937">
    <property type="entry name" value="sigma70-ECF"/>
    <property type="match status" value="1"/>
</dbReference>
<feature type="domain" description="RNA polymerase sigma factor 70 region 4 type 2" evidence="7">
    <location>
        <begin position="98"/>
        <end position="150"/>
    </location>
</feature>
<dbReference type="GO" id="GO:0006352">
    <property type="term" value="P:DNA-templated transcription initiation"/>
    <property type="evidence" value="ECO:0007669"/>
    <property type="project" value="InterPro"/>
</dbReference>
<dbReference type="PANTHER" id="PTHR43133:SF8">
    <property type="entry name" value="RNA POLYMERASE SIGMA FACTOR HI_1459-RELATED"/>
    <property type="match status" value="1"/>
</dbReference>
<evidence type="ECO:0000259" key="7">
    <source>
        <dbReference type="Pfam" id="PF08281"/>
    </source>
</evidence>
<dbReference type="InterPro" id="IPR014284">
    <property type="entry name" value="RNA_pol_sigma-70_dom"/>
</dbReference>
<dbReference type="InterPro" id="IPR007627">
    <property type="entry name" value="RNA_pol_sigma70_r2"/>
</dbReference>
<keyword evidence="2" id="KW-0805">Transcription regulation</keyword>
<evidence type="ECO:0000313" key="8">
    <source>
        <dbReference type="EMBL" id="SPD75190.1"/>
    </source>
</evidence>